<protein>
    <submittedName>
        <fullName evidence="2">Uncharacterized protein</fullName>
    </submittedName>
</protein>
<keyword evidence="1" id="KW-0732">Signal</keyword>
<proteinExistence type="predicted"/>
<evidence type="ECO:0000313" key="3">
    <source>
        <dbReference type="Proteomes" id="UP000228528"/>
    </source>
</evidence>
<feature type="chain" id="PRO_5014941336" evidence="1">
    <location>
        <begin position="28"/>
        <end position="198"/>
    </location>
</feature>
<dbReference type="EMBL" id="PFBW01000114">
    <property type="protein sequence ID" value="PIR77411.1"/>
    <property type="molecule type" value="Genomic_DNA"/>
</dbReference>
<gene>
    <name evidence="2" type="ORF">COU30_02630</name>
</gene>
<evidence type="ECO:0000256" key="1">
    <source>
        <dbReference type="SAM" id="SignalP"/>
    </source>
</evidence>
<evidence type="ECO:0000313" key="2">
    <source>
        <dbReference type="EMBL" id="PIR77411.1"/>
    </source>
</evidence>
<name>A0A2M6P130_9BACT</name>
<sequence length="198" mass="22069">MVKKKILVGAGFLTLAGLMGGASIASAHGLGNRPIDTQTKQAMQEAIETGDFQTWKSLLPEDNPRFGDITEEQFAKIQKLHEARKNGDKDTMQSIAKEIGLKMGQRNRMQKNMGDPEKMQAIHAAVESGNYEQWRELMGEAFSKNVPEEKAQAMFKMHQLRIQGDSEEATAFAKELGLNKGKRGGENMFFRKGNNKPQ</sequence>
<dbReference type="AlphaFoldDB" id="A0A2M6P130"/>
<organism evidence="2 3">
    <name type="scientific">Candidatus Magasanikbacteria bacterium CG10_big_fil_rev_8_21_14_0_10_38_6</name>
    <dbReference type="NCBI Taxonomy" id="1974647"/>
    <lineage>
        <taxon>Bacteria</taxon>
        <taxon>Candidatus Magasanikiibacteriota</taxon>
    </lineage>
</organism>
<feature type="signal peptide" evidence="1">
    <location>
        <begin position="1"/>
        <end position="27"/>
    </location>
</feature>
<reference evidence="3" key="1">
    <citation type="submission" date="2017-09" db="EMBL/GenBank/DDBJ databases">
        <title>Depth-based differentiation of microbial function through sediment-hosted aquifers and enrichment of novel symbionts in the deep terrestrial subsurface.</title>
        <authorList>
            <person name="Probst A.J."/>
            <person name="Ladd B."/>
            <person name="Jarett J.K."/>
            <person name="Geller-Mcgrath D.E."/>
            <person name="Sieber C.M.K."/>
            <person name="Emerson J.B."/>
            <person name="Anantharaman K."/>
            <person name="Thomas B.C."/>
            <person name="Malmstrom R."/>
            <person name="Stieglmeier M."/>
            <person name="Klingl A."/>
            <person name="Woyke T."/>
            <person name="Ryan C.M."/>
            <person name="Banfield J.F."/>
        </authorList>
    </citation>
    <scope>NUCLEOTIDE SEQUENCE [LARGE SCALE GENOMIC DNA]</scope>
</reference>
<accession>A0A2M6P130</accession>
<comment type="caution">
    <text evidence="2">The sequence shown here is derived from an EMBL/GenBank/DDBJ whole genome shotgun (WGS) entry which is preliminary data.</text>
</comment>
<dbReference type="Proteomes" id="UP000228528">
    <property type="component" value="Unassembled WGS sequence"/>
</dbReference>